<dbReference type="PANTHER" id="PTHR28004:SF2">
    <property type="entry name" value="D-SERINE DEHYDRATASE"/>
    <property type="match status" value="1"/>
</dbReference>
<dbReference type="SUPFAM" id="SSF51419">
    <property type="entry name" value="PLP-binding barrel"/>
    <property type="match status" value="1"/>
</dbReference>
<proteinExistence type="predicted"/>
<reference evidence="1" key="1">
    <citation type="journal article" date="2014" name="Int. J. Syst. Evol. Microbiol.">
        <title>Complete genome sequence of Corynebacterium casei LMG S-19264T (=DSM 44701T), isolated from a smear-ripened cheese.</title>
        <authorList>
            <consortium name="US DOE Joint Genome Institute (JGI-PGF)"/>
            <person name="Walter F."/>
            <person name="Albersmeier A."/>
            <person name="Kalinowski J."/>
            <person name="Ruckert C."/>
        </authorList>
    </citation>
    <scope>NUCLEOTIDE SEQUENCE</scope>
    <source>
        <strain evidence="1">JCM 3051</strain>
    </source>
</reference>
<dbReference type="GO" id="GO:0008721">
    <property type="term" value="F:D-serine ammonia-lyase activity"/>
    <property type="evidence" value="ECO:0007669"/>
    <property type="project" value="TreeGrafter"/>
</dbReference>
<reference evidence="1" key="2">
    <citation type="submission" date="2020-09" db="EMBL/GenBank/DDBJ databases">
        <authorList>
            <person name="Sun Q."/>
            <person name="Ohkuma M."/>
        </authorList>
    </citation>
    <scope>NUCLEOTIDE SEQUENCE</scope>
    <source>
        <strain evidence="1">JCM 3051</strain>
    </source>
</reference>
<dbReference type="InterPro" id="IPR029066">
    <property type="entry name" value="PLP-binding_barrel"/>
</dbReference>
<keyword evidence="2" id="KW-1185">Reference proteome</keyword>
<comment type="caution">
    <text evidence="1">The sequence shown here is derived from an EMBL/GenBank/DDBJ whole genome shotgun (WGS) entry which is preliminary data.</text>
</comment>
<evidence type="ECO:0000313" key="1">
    <source>
        <dbReference type="EMBL" id="GGM19112.1"/>
    </source>
</evidence>
<organism evidence="1 2">
    <name type="scientific">Promicromonospora citrea</name>
    <dbReference type="NCBI Taxonomy" id="43677"/>
    <lineage>
        <taxon>Bacteria</taxon>
        <taxon>Bacillati</taxon>
        <taxon>Actinomycetota</taxon>
        <taxon>Actinomycetes</taxon>
        <taxon>Micrococcales</taxon>
        <taxon>Promicromonosporaceae</taxon>
        <taxon>Promicromonospora</taxon>
    </lineage>
</organism>
<evidence type="ECO:0000313" key="2">
    <source>
        <dbReference type="Proteomes" id="UP000655589"/>
    </source>
</evidence>
<accession>A0A8H9L218</accession>
<gene>
    <name evidence="1" type="ORF">GCM10010102_13310</name>
</gene>
<dbReference type="EMBL" id="BMPT01000004">
    <property type="protein sequence ID" value="GGM19112.1"/>
    <property type="molecule type" value="Genomic_DNA"/>
</dbReference>
<protein>
    <submittedName>
        <fullName evidence="1">Alanine racemase</fullName>
    </submittedName>
</protein>
<sequence length="390" mass="40554">MTAATADLPAPLAVVDLDVFDANALDLLKRADGMPVRVASKSVRVRSLVQRALGHGFTGIMAYSLREALWLVGEGMRDVLVGYPTVDAGALAALAADPVARAEITLMVDDAAHLACIAVADAAAPDGAPPVRVCLDVDCSLRVGAGRLTAHLGTRRSPLREPADVAALATAALAQGLSVRGLMFYEAQVAGLPDTNPAVRAVKRLSMREVNARRVRVVAAVRDVVGHDVELVNAGGTGSIEVSGTAPGVTEVTAGSGLFAPGLFDGYRSFEARPSAFFGLDVVREPAPGWVTAFSGGYAASGQPGASRLPRLFTPGYTLSGTEGAGEVQTPLRAARGSGPGGRLRTGDRVWLRHAKAGEMMERFDAVHLVRGAEVVETVPTYRGEGRNFG</sequence>
<dbReference type="Proteomes" id="UP000655589">
    <property type="component" value="Unassembled WGS sequence"/>
</dbReference>
<dbReference type="InterPro" id="IPR051466">
    <property type="entry name" value="D-amino_acid_metab_enzyme"/>
</dbReference>
<dbReference type="GO" id="GO:0036088">
    <property type="term" value="P:D-serine catabolic process"/>
    <property type="evidence" value="ECO:0007669"/>
    <property type="project" value="TreeGrafter"/>
</dbReference>
<name>A0A8H9L218_9MICO</name>
<dbReference type="PANTHER" id="PTHR28004">
    <property type="entry name" value="ZGC:162816-RELATED"/>
    <property type="match status" value="1"/>
</dbReference>
<dbReference type="Gene3D" id="3.20.20.10">
    <property type="entry name" value="Alanine racemase"/>
    <property type="match status" value="1"/>
</dbReference>
<dbReference type="AlphaFoldDB" id="A0A8H9L218"/>